<dbReference type="PANTHER" id="PTHR47691">
    <property type="entry name" value="REGULATOR-RELATED"/>
    <property type="match status" value="1"/>
</dbReference>
<dbReference type="PROSITE" id="PS51755">
    <property type="entry name" value="OMPR_PHOB"/>
    <property type="match status" value="1"/>
</dbReference>
<feature type="domain" description="OmpR/PhoB-type" evidence="4">
    <location>
        <begin position="49"/>
        <end position="146"/>
    </location>
</feature>
<evidence type="ECO:0000313" key="5">
    <source>
        <dbReference type="EMBL" id="SPL62418.1"/>
    </source>
</evidence>
<dbReference type="GO" id="GO:0006355">
    <property type="term" value="P:regulation of DNA-templated transcription"/>
    <property type="evidence" value="ECO:0007669"/>
    <property type="project" value="InterPro"/>
</dbReference>
<dbReference type="Gene3D" id="3.40.50.300">
    <property type="entry name" value="P-loop containing nucleotide triphosphate hydrolases"/>
    <property type="match status" value="1"/>
</dbReference>
<dbReference type="GO" id="GO:0003677">
    <property type="term" value="F:DNA binding"/>
    <property type="evidence" value="ECO:0007669"/>
    <property type="project" value="UniProtKB-UniRule"/>
</dbReference>
<dbReference type="Gene3D" id="1.10.10.10">
    <property type="entry name" value="Winged helix-like DNA-binding domain superfamily/Winged helix DNA-binding domain"/>
    <property type="match status" value="1"/>
</dbReference>
<protein>
    <submittedName>
        <fullName evidence="5">Transcriptional regulator</fullName>
    </submittedName>
</protein>
<dbReference type="SUPFAM" id="SSF46894">
    <property type="entry name" value="C-terminal effector domain of the bipartite response regulators"/>
    <property type="match status" value="1"/>
</dbReference>
<dbReference type="EMBL" id="OOFM01000002">
    <property type="protein sequence ID" value="SPL62418.1"/>
    <property type="molecule type" value="Genomic_DNA"/>
</dbReference>
<dbReference type="SMART" id="SM00862">
    <property type="entry name" value="Trans_reg_C"/>
    <property type="match status" value="1"/>
</dbReference>
<dbReference type="InterPro" id="IPR001867">
    <property type="entry name" value="OmpR/PhoB-type_DNA-bd"/>
</dbReference>
<name>A0A2P9HE94_9HYPH</name>
<dbReference type="InterPro" id="IPR016032">
    <property type="entry name" value="Sig_transdc_resp-reg_C-effctor"/>
</dbReference>
<accession>A0A2P9HE94</accession>
<feature type="DNA-binding region" description="OmpR/PhoB-type" evidence="2">
    <location>
        <begin position="49"/>
        <end position="146"/>
    </location>
</feature>
<evidence type="ECO:0000256" key="3">
    <source>
        <dbReference type="SAM" id="MobiDB-lite"/>
    </source>
</evidence>
<proteinExistence type="predicted"/>
<dbReference type="SUPFAM" id="SSF52540">
    <property type="entry name" value="P-loop containing nucleoside triphosphate hydrolases"/>
    <property type="match status" value="1"/>
</dbReference>
<dbReference type="CDD" id="cd00383">
    <property type="entry name" value="trans_reg_C"/>
    <property type="match status" value="1"/>
</dbReference>
<dbReference type="Proteomes" id="UP000246073">
    <property type="component" value="Unassembled WGS sequence"/>
</dbReference>
<dbReference type="PANTHER" id="PTHR47691:SF3">
    <property type="entry name" value="HTH-TYPE TRANSCRIPTIONAL REGULATOR RV0890C-RELATED"/>
    <property type="match status" value="1"/>
</dbReference>
<dbReference type="GO" id="GO:0000160">
    <property type="term" value="P:phosphorelay signal transduction system"/>
    <property type="evidence" value="ECO:0007669"/>
    <property type="project" value="InterPro"/>
</dbReference>
<feature type="region of interest" description="Disordered" evidence="3">
    <location>
        <begin position="429"/>
        <end position="453"/>
    </location>
</feature>
<evidence type="ECO:0000256" key="1">
    <source>
        <dbReference type="ARBA" id="ARBA00023125"/>
    </source>
</evidence>
<dbReference type="AlphaFoldDB" id="A0A2P9HE94"/>
<dbReference type="InterPro" id="IPR027417">
    <property type="entry name" value="P-loop_NTPase"/>
</dbReference>
<evidence type="ECO:0000256" key="2">
    <source>
        <dbReference type="PROSITE-ProRule" id="PRU01091"/>
    </source>
</evidence>
<gene>
    <name evidence="5" type="ORF">OHAE_5486</name>
</gene>
<dbReference type="Pfam" id="PF00486">
    <property type="entry name" value="Trans_reg_C"/>
    <property type="match status" value="1"/>
</dbReference>
<evidence type="ECO:0000313" key="6">
    <source>
        <dbReference type="Proteomes" id="UP000246073"/>
    </source>
</evidence>
<reference evidence="6" key="1">
    <citation type="submission" date="2017-12" db="EMBL/GenBank/DDBJ databases">
        <authorList>
            <person name="Diaz M."/>
        </authorList>
    </citation>
    <scope>NUCLEOTIDE SEQUENCE [LARGE SCALE GENOMIC DNA]</scope>
    <source>
        <strain evidence="6">FI11154</strain>
    </source>
</reference>
<keyword evidence="1 2" id="KW-0238">DNA-binding</keyword>
<sequence>MVSCWRDLRTIAPIASFMIPCISLHGNIASGFWGKIVTISKHIDKLDKVTTLSFEGFELDVVRRKLTYLGTPVTIGSRAFDILSALAQRPGNVVAKGDIISSVWPDTHVDEGALRVHLTALRKALRAHCTKEFVVNIAGRGYLLTAEISCAQTTEKAQGFSTRLPWLPFELLGREELLHRWTGEDQARGTTIVGAAGTGKSSMAISLARAKSDNFDAVFYVALTCETVSVVSEIASSMGLRDHVRDASEICSILSSRKVLLVLDGCFGDRDNVAAVIEELLLWTPGLHVIATALEPLGFRGERIKVLRGLATPPTSTREQILASPAVSLFISAAGGFDDRAFQSDKVLELVADIVRALAGNPAAIESTARALHASTIEDIYKIVIGHPASQPTAHNRETSVRSPLPFLSTDAKLEPRLWFPSFRRRSLRPSPVDQPELPQQKINEPPLVERSGHHIEKSAIASEASYSVAMLRSGRPPPIGALRAE</sequence>
<dbReference type="InterPro" id="IPR036388">
    <property type="entry name" value="WH-like_DNA-bd_sf"/>
</dbReference>
<organism evidence="5 6">
    <name type="scientific">Ochrobactrum soli</name>
    <dbReference type="NCBI Taxonomy" id="2448455"/>
    <lineage>
        <taxon>Bacteria</taxon>
        <taxon>Pseudomonadati</taxon>
        <taxon>Pseudomonadota</taxon>
        <taxon>Alphaproteobacteria</taxon>
        <taxon>Hyphomicrobiales</taxon>
        <taxon>Brucellaceae</taxon>
        <taxon>Brucella/Ochrobactrum group</taxon>
        <taxon>Ochrobactrum</taxon>
    </lineage>
</organism>
<evidence type="ECO:0000259" key="4">
    <source>
        <dbReference type="PROSITE" id="PS51755"/>
    </source>
</evidence>